<dbReference type="SUPFAM" id="SSF89447">
    <property type="entry name" value="AbrB/MazE/MraZ-like"/>
    <property type="match status" value="1"/>
</dbReference>
<evidence type="ECO:0008006" key="2">
    <source>
        <dbReference type="Google" id="ProtNLM"/>
    </source>
</evidence>
<dbReference type="EMBL" id="MLJW01006364">
    <property type="protein sequence ID" value="OIQ66783.1"/>
    <property type="molecule type" value="Genomic_DNA"/>
</dbReference>
<gene>
    <name evidence="1" type="ORF">GALL_516430</name>
</gene>
<proteinExistence type="predicted"/>
<comment type="caution">
    <text evidence="1">The sequence shown here is derived from an EMBL/GenBank/DDBJ whole genome shotgun (WGS) entry which is preliminary data.</text>
</comment>
<reference evidence="1" key="1">
    <citation type="submission" date="2016-10" db="EMBL/GenBank/DDBJ databases">
        <title>Sequence of Gallionella enrichment culture.</title>
        <authorList>
            <person name="Poehlein A."/>
            <person name="Muehling M."/>
            <person name="Daniel R."/>
        </authorList>
    </citation>
    <scope>NUCLEOTIDE SEQUENCE</scope>
</reference>
<sequence length="75" mass="8276">MVALKVTKIGDELAVVLTEELREALGVAEGGTLYAEQSSEGEVMLARRDMSFEARRARGRAFIGRYKKTLDELAT</sequence>
<dbReference type="InterPro" id="IPR037914">
    <property type="entry name" value="SpoVT-AbrB_sf"/>
</dbReference>
<accession>A0A1J5PG41</accession>
<evidence type="ECO:0000313" key="1">
    <source>
        <dbReference type="EMBL" id="OIQ66783.1"/>
    </source>
</evidence>
<name>A0A1J5PG41_9ZZZZ</name>
<organism evidence="1">
    <name type="scientific">mine drainage metagenome</name>
    <dbReference type="NCBI Taxonomy" id="410659"/>
    <lineage>
        <taxon>unclassified sequences</taxon>
        <taxon>metagenomes</taxon>
        <taxon>ecological metagenomes</taxon>
    </lineage>
</organism>
<dbReference type="AlphaFoldDB" id="A0A1J5PG41"/>
<protein>
    <recommendedName>
        <fullName evidence="2">SpoVT-AbrB domain-containing protein</fullName>
    </recommendedName>
</protein>